<dbReference type="GO" id="GO:0050661">
    <property type="term" value="F:NADP binding"/>
    <property type="evidence" value="ECO:0007669"/>
    <property type="project" value="InterPro"/>
</dbReference>
<dbReference type="InterPro" id="IPR036291">
    <property type="entry name" value="NAD(P)-bd_dom_sf"/>
</dbReference>
<comment type="pathway">
    <text evidence="1 14">Amino-acid biosynthesis; L-threonine biosynthesis; L-threonine from L-aspartate: step 3/5.</text>
</comment>
<dbReference type="PANTHER" id="PTHR43331:SF1">
    <property type="entry name" value="HOMOSERINE DEHYDROGENASE"/>
    <property type="match status" value="1"/>
</dbReference>
<evidence type="ECO:0000256" key="12">
    <source>
        <dbReference type="PIRSR" id="PIRSR000098-1"/>
    </source>
</evidence>
<evidence type="ECO:0000256" key="3">
    <source>
        <dbReference type="ARBA" id="ARBA00006753"/>
    </source>
</evidence>
<gene>
    <name evidence="18" type="ORF">H9736_09380</name>
</gene>
<dbReference type="FunFam" id="3.30.360.10:FF:000005">
    <property type="entry name" value="Homoserine dehydrogenase"/>
    <property type="match status" value="1"/>
</dbReference>
<dbReference type="SUPFAM" id="SSF55347">
    <property type="entry name" value="Glyceraldehyde-3-phosphate dehydrogenase-like, C-terminal domain"/>
    <property type="match status" value="1"/>
</dbReference>
<dbReference type="AlphaFoldDB" id="A0A9D2B813"/>
<keyword evidence="7 14" id="KW-0791">Threonine biosynthesis</keyword>
<dbReference type="EC" id="1.1.1.3" evidence="4 14"/>
<dbReference type="Proteomes" id="UP000886800">
    <property type="component" value="Unassembled WGS sequence"/>
</dbReference>
<dbReference type="NCBIfam" id="NF004976">
    <property type="entry name" value="PRK06349.1"/>
    <property type="match status" value="1"/>
</dbReference>
<evidence type="ECO:0000313" key="19">
    <source>
        <dbReference type="Proteomes" id="UP000886800"/>
    </source>
</evidence>
<comment type="caution">
    <text evidence="18">The sequence shown here is derived from an EMBL/GenBank/DDBJ whole genome shotgun (WGS) entry which is preliminary data.</text>
</comment>
<feature type="binding site" evidence="13">
    <location>
        <position position="185"/>
    </location>
    <ligand>
        <name>L-homoserine</name>
        <dbReference type="ChEBI" id="CHEBI:57476"/>
    </ligand>
</feature>
<evidence type="ECO:0000259" key="17">
    <source>
        <dbReference type="Pfam" id="PF03447"/>
    </source>
</evidence>
<dbReference type="PROSITE" id="PS01042">
    <property type="entry name" value="HOMOSER_DHGENASE"/>
    <property type="match status" value="1"/>
</dbReference>
<dbReference type="GO" id="GO:0004412">
    <property type="term" value="F:homoserine dehydrogenase activity"/>
    <property type="evidence" value="ECO:0007669"/>
    <property type="project" value="UniProtKB-EC"/>
</dbReference>
<keyword evidence="10 14" id="KW-0486">Methionine biosynthesis</keyword>
<evidence type="ECO:0000259" key="16">
    <source>
        <dbReference type="Pfam" id="PF00742"/>
    </source>
</evidence>
<dbReference type="InterPro" id="IPR016204">
    <property type="entry name" value="HDH"/>
</dbReference>
<evidence type="ECO:0000256" key="10">
    <source>
        <dbReference type="ARBA" id="ARBA00023167"/>
    </source>
</evidence>
<evidence type="ECO:0000256" key="8">
    <source>
        <dbReference type="ARBA" id="ARBA00023002"/>
    </source>
</evidence>
<evidence type="ECO:0000256" key="13">
    <source>
        <dbReference type="PIRSR" id="PIRSR000098-2"/>
    </source>
</evidence>
<keyword evidence="13 14" id="KW-0521">NADP</keyword>
<dbReference type="InterPro" id="IPR005106">
    <property type="entry name" value="Asp/hSer_DH_NAD-bd"/>
</dbReference>
<dbReference type="Pfam" id="PF03447">
    <property type="entry name" value="NAD_binding_3"/>
    <property type="match status" value="1"/>
</dbReference>
<name>A0A9D2B813_9FIRM</name>
<evidence type="ECO:0000256" key="2">
    <source>
        <dbReference type="ARBA" id="ARBA00005062"/>
    </source>
</evidence>
<feature type="domain" description="Aspartate/homoserine dehydrogenase NAD-binding" evidence="17">
    <location>
        <begin position="8"/>
        <end position="124"/>
    </location>
</feature>
<dbReference type="Gene3D" id="3.40.50.720">
    <property type="entry name" value="NAD(P)-binding Rossmann-like Domain"/>
    <property type="match status" value="1"/>
</dbReference>
<dbReference type="InterPro" id="IPR001342">
    <property type="entry name" value="HDH_cat"/>
</dbReference>
<organism evidence="18 19">
    <name type="scientific">Candidatus Anaerotruncus excrementipullorum</name>
    <dbReference type="NCBI Taxonomy" id="2838465"/>
    <lineage>
        <taxon>Bacteria</taxon>
        <taxon>Bacillati</taxon>
        <taxon>Bacillota</taxon>
        <taxon>Clostridia</taxon>
        <taxon>Eubacteriales</taxon>
        <taxon>Oscillospiraceae</taxon>
        <taxon>Anaerotruncus</taxon>
    </lineage>
</organism>
<proteinExistence type="inferred from homology"/>
<sequence>MVNIAVLGYGTVGSGVVEVLFKNRESLQRKAGQALQVKYILVRRDFPGDPHTDLMVRDFNQILEDPQVQVVAEVMGGLEPAYTYTRACLERGKSVVTSNKELVAQYGAELLQIAREHHVNYLFEASVGGGIPIIHPLHLCLAANEIEEIAGILNGTTNFILTKMIQEKMSFADALALAQQLGYAERDPAADVEGHDACRKTCILASLSFGEHVYPKDVHTEGITEITSEDVAYAASCGCVIKLIGRAKRGAPGEKIQAMVSPALIRHDSQLGTVDDVFNGILVRGDATGDVVFYGKGAGKFPTASSVVGDIVDCVKAADTIPSLTWKPSQGGNVADPQDNVTRMYLRCSSEQAGLGYAKSLFGEIQPLSREGQPSEEFAFIAPAMAEREINAKIANLEEMGVTISGKIRVLDY</sequence>
<feature type="active site" description="Proton donor" evidence="12">
    <location>
        <position position="200"/>
    </location>
</feature>
<evidence type="ECO:0000256" key="6">
    <source>
        <dbReference type="ARBA" id="ARBA00022605"/>
    </source>
</evidence>
<dbReference type="PANTHER" id="PTHR43331">
    <property type="entry name" value="HOMOSERINE DEHYDROGENASE"/>
    <property type="match status" value="1"/>
</dbReference>
<dbReference type="PIRSF" id="PIRSF000098">
    <property type="entry name" value="Homoser_dehydrog"/>
    <property type="match status" value="1"/>
</dbReference>
<keyword evidence="8 14" id="KW-0560">Oxidoreductase</keyword>
<evidence type="ECO:0000256" key="14">
    <source>
        <dbReference type="RuleBase" id="RU000579"/>
    </source>
</evidence>
<dbReference type="Pfam" id="PF00742">
    <property type="entry name" value="Homoserine_dh"/>
    <property type="match status" value="1"/>
</dbReference>
<evidence type="ECO:0000256" key="4">
    <source>
        <dbReference type="ARBA" id="ARBA00013213"/>
    </source>
</evidence>
<accession>A0A9D2B813</accession>
<keyword evidence="6 14" id="KW-0028">Amino-acid biosynthesis</keyword>
<comment type="similarity">
    <text evidence="3 15">Belongs to the homoserine dehydrogenase family.</text>
</comment>
<evidence type="ECO:0000256" key="11">
    <source>
        <dbReference type="ARBA" id="ARBA00048841"/>
    </source>
</evidence>
<evidence type="ECO:0000256" key="5">
    <source>
        <dbReference type="ARBA" id="ARBA00013376"/>
    </source>
</evidence>
<dbReference type="Gene3D" id="3.30.70.260">
    <property type="match status" value="1"/>
</dbReference>
<evidence type="ECO:0000256" key="15">
    <source>
        <dbReference type="RuleBase" id="RU004171"/>
    </source>
</evidence>
<dbReference type="EMBL" id="DXES01000195">
    <property type="protein sequence ID" value="HIX66446.1"/>
    <property type="molecule type" value="Genomic_DNA"/>
</dbReference>
<evidence type="ECO:0000256" key="9">
    <source>
        <dbReference type="ARBA" id="ARBA00023053"/>
    </source>
</evidence>
<reference evidence="18" key="2">
    <citation type="submission" date="2021-04" db="EMBL/GenBank/DDBJ databases">
        <authorList>
            <person name="Gilroy R."/>
        </authorList>
    </citation>
    <scope>NUCLEOTIDE SEQUENCE</scope>
    <source>
        <strain evidence="18">CHK188-5543</strain>
    </source>
</reference>
<feature type="binding site" evidence="13">
    <location>
        <begin position="7"/>
        <end position="14"/>
    </location>
    <ligand>
        <name>NADP(+)</name>
        <dbReference type="ChEBI" id="CHEBI:58349"/>
    </ligand>
</feature>
<protein>
    <recommendedName>
        <fullName evidence="5 14">Homoserine dehydrogenase</fullName>
        <ecNumber evidence="4 14">1.1.1.3</ecNumber>
    </recommendedName>
</protein>
<evidence type="ECO:0000256" key="1">
    <source>
        <dbReference type="ARBA" id="ARBA00005056"/>
    </source>
</evidence>
<feature type="domain" description="Homoserine dehydrogenase catalytic" evidence="16">
    <location>
        <begin position="132"/>
        <end position="312"/>
    </location>
</feature>
<reference evidence="18" key="1">
    <citation type="journal article" date="2021" name="PeerJ">
        <title>Extensive microbial diversity within the chicken gut microbiome revealed by metagenomics and culture.</title>
        <authorList>
            <person name="Gilroy R."/>
            <person name="Ravi A."/>
            <person name="Getino M."/>
            <person name="Pursley I."/>
            <person name="Horton D.L."/>
            <person name="Alikhan N.F."/>
            <person name="Baker D."/>
            <person name="Gharbi K."/>
            <person name="Hall N."/>
            <person name="Watson M."/>
            <person name="Adriaenssens E.M."/>
            <person name="Foster-Nyarko E."/>
            <person name="Jarju S."/>
            <person name="Secka A."/>
            <person name="Antonio M."/>
            <person name="Oren A."/>
            <person name="Chaudhuri R.R."/>
            <person name="La Ragione R."/>
            <person name="Hildebrand F."/>
            <person name="Pallen M.J."/>
        </authorList>
    </citation>
    <scope>NUCLEOTIDE SEQUENCE</scope>
    <source>
        <strain evidence="18">CHK188-5543</strain>
    </source>
</reference>
<feature type="binding site" evidence="13">
    <location>
        <position position="100"/>
    </location>
    <ligand>
        <name>NADPH</name>
        <dbReference type="ChEBI" id="CHEBI:57783"/>
    </ligand>
</feature>
<comment type="catalytic activity">
    <reaction evidence="11">
        <text>L-homoserine + NADP(+) = L-aspartate 4-semialdehyde + NADPH + H(+)</text>
        <dbReference type="Rhea" id="RHEA:15761"/>
        <dbReference type="ChEBI" id="CHEBI:15378"/>
        <dbReference type="ChEBI" id="CHEBI:57476"/>
        <dbReference type="ChEBI" id="CHEBI:57783"/>
        <dbReference type="ChEBI" id="CHEBI:58349"/>
        <dbReference type="ChEBI" id="CHEBI:537519"/>
        <dbReference type="EC" id="1.1.1.3"/>
    </reaction>
    <physiologicalReaction direction="right-to-left" evidence="11">
        <dbReference type="Rhea" id="RHEA:15763"/>
    </physiologicalReaction>
</comment>
<evidence type="ECO:0000256" key="7">
    <source>
        <dbReference type="ARBA" id="ARBA00022697"/>
    </source>
</evidence>
<dbReference type="InterPro" id="IPR019811">
    <property type="entry name" value="HDH_CS"/>
</dbReference>
<dbReference type="GO" id="GO:0009086">
    <property type="term" value="P:methionine biosynthetic process"/>
    <property type="evidence" value="ECO:0007669"/>
    <property type="project" value="UniProtKB-KW"/>
</dbReference>
<dbReference type="SUPFAM" id="SSF51735">
    <property type="entry name" value="NAD(P)-binding Rossmann-fold domains"/>
    <property type="match status" value="1"/>
</dbReference>
<dbReference type="Gene3D" id="3.30.360.10">
    <property type="entry name" value="Dihydrodipicolinate Reductase, domain 2"/>
    <property type="match status" value="1"/>
</dbReference>
<dbReference type="GO" id="GO:0009088">
    <property type="term" value="P:threonine biosynthetic process"/>
    <property type="evidence" value="ECO:0007669"/>
    <property type="project" value="UniProtKB-KW"/>
</dbReference>
<keyword evidence="9" id="KW-0915">Sodium</keyword>
<comment type="pathway">
    <text evidence="2 14">Amino-acid biosynthesis; L-methionine biosynthesis via de novo pathway; L-homoserine from L-aspartate: step 3/3.</text>
</comment>
<evidence type="ECO:0000313" key="18">
    <source>
        <dbReference type="EMBL" id="HIX66446.1"/>
    </source>
</evidence>